<organism evidence="3 4">
    <name type="scientific">Oculimacula yallundae</name>
    <dbReference type="NCBI Taxonomy" id="86028"/>
    <lineage>
        <taxon>Eukaryota</taxon>
        <taxon>Fungi</taxon>
        <taxon>Dikarya</taxon>
        <taxon>Ascomycota</taxon>
        <taxon>Pezizomycotina</taxon>
        <taxon>Leotiomycetes</taxon>
        <taxon>Helotiales</taxon>
        <taxon>Ploettnerulaceae</taxon>
        <taxon>Oculimacula</taxon>
    </lineage>
</organism>
<name>A0ABR4BVV4_9HELO</name>
<evidence type="ECO:0000313" key="3">
    <source>
        <dbReference type="EMBL" id="KAL2061768.1"/>
    </source>
</evidence>
<gene>
    <name evidence="3" type="ORF">VTL71DRAFT_7146</name>
</gene>
<reference evidence="3 4" key="1">
    <citation type="journal article" date="2024" name="Commun. Biol.">
        <title>Comparative genomic analysis of thermophilic fungi reveals convergent evolutionary adaptations and gene losses.</title>
        <authorList>
            <person name="Steindorff A.S."/>
            <person name="Aguilar-Pontes M.V."/>
            <person name="Robinson A.J."/>
            <person name="Andreopoulos B."/>
            <person name="LaButti K."/>
            <person name="Kuo A."/>
            <person name="Mondo S."/>
            <person name="Riley R."/>
            <person name="Otillar R."/>
            <person name="Haridas S."/>
            <person name="Lipzen A."/>
            <person name="Grimwood J."/>
            <person name="Schmutz J."/>
            <person name="Clum A."/>
            <person name="Reid I.D."/>
            <person name="Moisan M.C."/>
            <person name="Butler G."/>
            <person name="Nguyen T.T.M."/>
            <person name="Dewar K."/>
            <person name="Conant G."/>
            <person name="Drula E."/>
            <person name="Henrissat B."/>
            <person name="Hansel C."/>
            <person name="Singer S."/>
            <person name="Hutchinson M.I."/>
            <person name="de Vries R.P."/>
            <person name="Natvig D.O."/>
            <person name="Powell A.J."/>
            <person name="Tsang A."/>
            <person name="Grigoriev I.V."/>
        </authorList>
    </citation>
    <scope>NUCLEOTIDE SEQUENCE [LARGE SCALE GENOMIC DNA]</scope>
    <source>
        <strain evidence="3 4">CBS 494.80</strain>
    </source>
</reference>
<sequence length="242" mass="27683">MPPKTSLRGFLRKDILQNRITTAPLKGRTHAPPKAVPEKSHELDYLFDEDITAVKDSKPESETDSLFEEPPVMEKTKTQERQENLRRFLAESNQARAADQKDTSEETIFMKDLKKELEELVTREGEADREEKLKLRVEKSALIRKIAALEAEEKGNKARQLKSNLDEFSKTLPACTPEEEKALKAKAEQISKAFAGLERVPSKRNRENTDNDLDGEERLRIGKSYKRRAMEVTGHWGATIHD</sequence>
<dbReference type="EMBL" id="JAZHXI010000018">
    <property type="protein sequence ID" value="KAL2061768.1"/>
    <property type="molecule type" value="Genomic_DNA"/>
</dbReference>
<comment type="caution">
    <text evidence="3">The sequence shown here is derived from an EMBL/GenBank/DDBJ whole genome shotgun (WGS) entry which is preliminary data.</text>
</comment>
<evidence type="ECO:0000256" key="1">
    <source>
        <dbReference type="SAM" id="Coils"/>
    </source>
</evidence>
<keyword evidence="4" id="KW-1185">Reference proteome</keyword>
<feature type="compositionally biased region" description="Basic and acidic residues" evidence="2">
    <location>
        <begin position="72"/>
        <end position="81"/>
    </location>
</feature>
<dbReference type="Proteomes" id="UP001595075">
    <property type="component" value="Unassembled WGS sequence"/>
</dbReference>
<feature type="region of interest" description="Disordered" evidence="2">
    <location>
        <begin position="54"/>
        <end position="81"/>
    </location>
</feature>
<keyword evidence="1" id="KW-0175">Coiled coil</keyword>
<proteinExistence type="predicted"/>
<feature type="region of interest" description="Disordered" evidence="2">
    <location>
        <begin position="196"/>
        <end position="217"/>
    </location>
</feature>
<protein>
    <submittedName>
        <fullName evidence="3">Uncharacterized protein</fullName>
    </submittedName>
</protein>
<feature type="coiled-coil region" evidence="1">
    <location>
        <begin position="110"/>
        <end position="171"/>
    </location>
</feature>
<evidence type="ECO:0000256" key="2">
    <source>
        <dbReference type="SAM" id="MobiDB-lite"/>
    </source>
</evidence>
<feature type="compositionally biased region" description="Basic and acidic residues" evidence="2">
    <location>
        <begin position="200"/>
        <end position="209"/>
    </location>
</feature>
<evidence type="ECO:0000313" key="4">
    <source>
        <dbReference type="Proteomes" id="UP001595075"/>
    </source>
</evidence>
<accession>A0ABR4BVV4</accession>